<sequence>MNELQVIVTQKPAEISFNFDEIKQSLSEQMEIYKSMEVTEEVLAERKKDIATLRKIAKAIDDKRKEVKSNYMIPYEEFEKKAKELVEIINEPIELINKQVKEFDEKQKAEKRQKAFDYYLQKMGGQSETLEFEEVFKDSWLNVNTSFKSIKNDIDTALSDRLADLEAIAARKSEVEEKAIAVYKQTKKLSDAMKIINDYDIQKKAILEAEERRIRAEEERRKREEERKAREEQERLSREQRERELAAERERQSEIDRIRAEERAKVQEEVCRQQEEIRRREESQRVIEKEVSPFPIVEEVDFPGSPFPVIADETPFPAEEVKKEESVFEVKHTPVSQVTTVRYMVKGTEEQHKQVEKILSELGVQFAKL</sequence>
<evidence type="ECO:0000313" key="2">
    <source>
        <dbReference type="EMBL" id="ABX43346.1"/>
    </source>
</evidence>
<evidence type="ECO:0008006" key="4">
    <source>
        <dbReference type="Google" id="ProtNLM"/>
    </source>
</evidence>
<keyword evidence="3" id="KW-1185">Reference proteome</keyword>
<dbReference type="Pfam" id="PF07083">
    <property type="entry name" value="DUF1351"/>
    <property type="match status" value="1"/>
</dbReference>
<dbReference type="InterPro" id="IPR009785">
    <property type="entry name" value="Prophage_Lj928_Orf309"/>
</dbReference>
<dbReference type="eggNOG" id="ENOG5033BYN">
    <property type="taxonomic scope" value="Bacteria"/>
</dbReference>
<dbReference type="Proteomes" id="UP000000370">
    <property type="component" value="Chromosome"/>
</dbReference>
<dbReference type="HOGENOM" id="CLU_749463_0_0_9"/>
<organism evidence="2 3">
    <name type="scientific">Lachnoclostridium phytofermentans (strain ATCC 700394 / DSM 18823 / ISDg)</name>
    <name type="common">Clostridium phytofermentans</name>
    <dbReference type="NCBI Taxonomy" id="357809"/>
    <lineage>
        <taxon>Bacteria</taxon>
        <taxon>Bacillati</taxon>
        <taxon>Bacillota</taxon>
        <taxon>Clostridia</taxon>
        <taxon>Lachnospirales</taxon>
        <taxon>Lachnospiraceae</taxon>
    </lineage>
</organism>
<accession>A9KQ34</accession>
<evidence type="ECO:0000313" key="3">
    <source>
        <dbReference type="Proteomes" id="UP000000370"/>
    </source>
</evidence>
<reference evidence="3" key="1">
    <citation type="submission" date="2007-11" db="EMBL/GenBank/DDBJ databases">
        <title>Complete genome sequence of Clostridium phytofermentans ISDg.</title>
        <authorList>
            <person name="Leschine S.B."/>
            <person name="Warnick T.A."/>
            <person name="Blanchard J.L."/>
            <person name="Schnell D.J."/>
            <person name="Petit E.L."/>
            <person name="LaTouf W.G."/>
            <person name="Copeland A."/>
            <person name="Lucas S."/>
            <person name="Lapidus A."/>
            <person name="Barry K."/>
            <person name="Glavina del Rio T."/>
            <person name="Dalin E."/>
            <person name="Tice H."/>
            <person name="Pitluck S."/>
            <person name="Kiss H."/>
            <person name="Brettin T."/>
            <person name="Bruce D."/>
            <person name="Detter J.C."/>
            <person name="Han C."/>
            <person name="Kuske C."/>
            <person name="Schmutz J."/>
            <person name="Larimer F."/>
            <person name="Land M."/>
            <person name="Hauser L."/>
            <person name="Kyrpides N."/>
            <person name="Kim E.A."/>
            <person name="Richardson P."/>
        </authorList>
    </citation>
    <scope>NUCLEOTIDE SEQUENCE [LARGE SCALE GENOMIC DNA]</scope>
    <source>
        <strain evidence="3">ATCC 700394 / DSM 18823 / ISDg</strain>
    </source>
</reference>
<dbReference type="OrthoDB" id="2037170at2"/>
<dbReference type="AlphaFoldDB" id="A9KQ34"/>
<gene>
    <name evidence="2" type="ordered locus">Cphy_2989</name>
</gene>
<dbReference type="EMBL" id="CP000885">
    <property type="protein sequence ID" value="ABX43346.1"/>
    <property type="molecule type" value="Genomic_DNA"/>
</dbReference>
<dbReference type="KEGG" id="cpy:Cphy_2989"/>
<evidence type="ECO:0000256" key="1">
    <source>
        <dbReference type="SAM" id="MobiDB-lite"/>
    </source>
</evidence>
<proteinExistence type="predicted"/>
<dbReference type="STRING" id="357809.Cphy_2989"/>
<feature type="region of interest" description="Disordered" evidence="1">
    <location>
        <begin position="215"/>
        <end position="252"/>
    </location>
</feature>
<dbReference type="RefSeq" id="WP_012200997.1">
    <property type="nucleotide sequence ID" value="NC_010001.1"/>
</dbReference>
<name>A9KQ34_LACP7</name>
<protein>
    <recommendedName>
        <fullName evidence="4">DUF1351 domain-containing protein</fullName>
    </recommendedName>
</protein>